<dbReference type="EMBL" id="QJKJ01003468">
    <property type="protein sequence ID" value="RDX98364.1"/>
    <property type="molecule type" value="Genomic_DNA"/>
</dbReference>
<feature type="non-terminal residue" evidence="2">
    <location>
        <position position="1"/>
    </location>
</feature>
<accession>A0A371H6D7</accession>
<sequence>SKPNQIDLSRDHLGLVSAEGDSGSDRDESIFYISDSKSFHFTLSHNRAHYVLEKNDLGNRRFGSLHPFDPEIENTLNRIRKSKNMHVWHSSDSFSSIPKIDNF</sequence>
<keyword evidence="3" id="KW-1185">Reference proteome</keyword>
<name>A0A371H6D7_MUCPR</name>
<comment type="caution">
    <text evidence="2">The sequence shown here is derived from an EMBL/GenBank/DDBJ whole genome shotgun (WGS) entry which is preliminary data.</text>
</comment>
<dbReference type="AlphaFoldDB" id="A0A371H6D7"/>
<protein>
    <submittedName>
        <fullName evidence="2">Uncharacterized protein</fullName>
    </submittedName>
</protein>
<evidence type="ECO:0000313" key="3">
    <source>
        <dbReference type="Proteomes" id="UP000257109"/>
    </source>
</evidence>
<organism evidence="2 3">
    <name type="scientific">Mucuna pruriens</name>
    <name type="common">Velvet bean</name>
    <name type="synonym">Dolichos pruriens</name>
    <dbReference type="NCBI Taxonomy" id="157652"/>
    <lineage>
        <taxon>Eukaryota</taxon>
        <taxon>Viridiplantae</taxon>
        <taxon>Streptophyta</taxon>
        <taxon>Embryophyta</taxon>
        <taxon>Tracheophyta</taxon>
        <taxon>Spermatophyta</taxon>
        <taxon>Magnoliopsida</taxon>
        <taxon>eudicotyledons</taxon>
        <taxon>Gunneridae</taxon>
        <taxon>Pentapetalae</taxon>
        <taxon>rosids</taxon>
        <taxon>fabids</taxon>
        <taxon>Fabales</taxon>
        <taxon>Fabaceae</taxon>
        <taxon>Papilionoideae</taxon>
        <taxon>50 kb inversion clade</taxon>
        <taxon>NPAAA clade</taxon>
        <taxon>indigoferoid/millettioid clade</taxon>
        <taxon>Phaseoleae</taxon>
        <taxon>Mucuna</taxon>
    </lineage>
</organism>
<evidence type="ECO:0000313" key="2">
    <source>
        <dbReference type="EMBL" id="RDX98364.1"/>
    </source>
</evidence>
<reference evidence="2" key="1">
    <citation type="submission" date="2018-05" db="EMBL/GenBank/DDBJ databases">
        <title>Draft genome of Mucuna pruriens seed.</title>
        <authorList>
            <person name="Nnadi N.E."/>
            <person name="Vos R."/>
            <person name="Hasami M.H."/>
            <person name="Devisetty U.K."/>
            <person name="Aguiy J.C."/>
        </authorList>
    </citation>
    <scope>NUCLEOTIDE SEQUENCE [LARGE SCALE GENOMIC DNA]</scope>
    <source>
        <strain evidence="2">JCA_2017</strain>
    </source>
</reference>
<evidence type="ECO:0000256" key="1">
    <source>
        <dbReference type="SAM" id="MobiDB-lite"/>
    </source>
</evidence>
<dbReference type="Proteomes" id="UP000257109">
    <property type="component" value="Unassembled WGS sequence"/>
</dbReference>
<gene>
    <name evidence="2" type="ORF">CR513_18725</name>
</gene>
<proteinExistence type="predicted"/>
<feature type="region of interest" description="Disordered" evidence="1">
    <location>
        <begin position="1"/>
        <end position="26"/>
    </location>
</feature>